<keyword evidence="1" id="KW-0472">Membrane</keyword>
<feature type="transmembrane region" description="Helical" evidence="1">
    <location>
        <begin position="64"/>
        <end position="83"/>
    </location>
</feature>
<dbReference type="RefSeq" id="WP_120385325.1">
    <property type="nucleotide sequence ID" value="NZ_RAXT01000095.1"/>
</dbReference>
<dbReference type="EMBL" id="RAXT01000095">
    <property type="protein sequence ID" value="RKG32322.1"/>
    <property type="molecule type" value="Genomic_DNA"/>
</dbReference>
<keyword evidence="3" id="KW-1185">Reference proteome</keyword>
<feature type="transmembrane region" description="Helical" evidence="1">
    <location>
        <begin position="26"/>
        <end position="44"/>
    </location>
</feature>
<comment type="caution">
    <text evidence="2">The sequence shown here is derived from an EMBL/GenBank/DDBJ whole genome shotgun (WGS) entry which is preliminary data.</text>
</comment>
<organism evidence="2 3">
    <name type="scientific">Acinetobacter rongchengensis</name>
    <dbReference type="NCBI Taxonomy" id="2419601"/>
    <lineage>
        <taxon>Bacteria</taxon>
        <taxon>Pseudomonadati</taxon>
        <taxon>Pseudomonadota</taxon>
        <taxon>Gammaproteobacteria</taxon>
        <taxon>Moraxellales</taxon>
        <taxon>Moraxellaceae</taxon>
        <taxon>Acinetobacter</taxon>
    </lineage>
</organism>
<sequence length="93" mass="9779">MALQNVTRIEQEHHQKTWFQRFRNKIAVTSATVGSYALVSSAHAEADLSGIGTAITGQLTSAQGIVVTVLIAAATITAIIIGYKKLNKGANAA</sequence>
<gene>
    <name evidence="2" type="ORF">D7V20_18310</name>
</gene>
<keyword evidence="1" id="KW-0812">Transmembrane</keyword>
<evidence type="ECO:0000313" key="3">
    <source>
        <dbReference type="Proteomes" id="UP000280405"/>
    </source>
</evidence>
<name>A0A3A8EBE9_9GAMM</name>
<reference evidence="2 3" key="1">
    <citation type="submission" date="2018-09" db="EMBL/GenBank/DDBJ databases">
        <title>The draft genome of Acinetobacter spp. strains.</title>
        <authorList>
            <person name="Qin J."/>
            <person name="Feng Y."/>
            <person name="Zong Z."/>
        </authorList>
    </citation>
    <scope>NUCLEOTIDE SEQUENCE [LARGE SCALE GENOMIC DNA]</scope>
    <source>
        <strain evidence="2 3">WCHAc060115</strain>
    </source>
</reference>
<dbReference type="OrthoDB" id="9990125at2"/>
<accession>A0A3A8EBE9</accession>
<evidence type="ECO:0000256" key="1">
    <source>
        <dbReference type="SAM" id="Phobius"/>
    </source>
</evidence>
<dbReference type="Proteomes" id="UP000280405">
    <property type="component" value="Unassembled WGS sequence"/>
</dbReference>
<dbReference type="AlphaFoldDB" id="A0A3A8EBE9"/>
<keyword evidence="1" id="KW-1133">Transmembrane helix</keyword>
<proteinExistence type="predicted"/>
<evidence type="ECO:0000313" key="2">
    <source>
        <dbReference type="EMBL" id="RKG32322.1"/>
    </source>
</evidence>
<protein>
    <submittedName>
        <fullName evidence="2">Uncharacterized protein</fullName>
    </submittedName>
</protein>